<evidence type="ECO:0000256" key="1">
    <source>
        <dbReference type="SAM" id="Phobius"/>
    </source>
</evidence>
<dbReference type="RefSeq" id="WP_281842993.1">
    <property type="nucleotide sequence ID" value="NZ_BROH01000009.1"/>
</dbReference>
<gene>
    <name evidence="2" type="ORF">STA1M1_28220</name>
</gene>
<accession>A0ABQ5LWE5</accession>
<reference evidence="2" key="1">
    <citation type="journal article" date="2023" name="Int. J. Syst. Evol. Microbiol.">
        <title>Sinisalibacter aestuarii sp. nov., isolated from estuarine sediment of the Arakawa River.</title>
        <authorList>
            <person name="Arafat S.T."/>
            <person name="Hirano S."/>
            <person name="Sato A."/>
            <person name="Takeuchi K."/>
            <person name="Yasuda T."/>
            <person name="Terahara T."/>
            <person name="Hamada M."/>
            <person name="Kobayashi T."/>
        </authorList>
    </citation>
    <scope>NUCLEOTIDE SEQUENCE</scope>
    <source>
        <strain evidence="2">B-399</strain>
    </source>
</reference>
<dbReference type="InterPro" id="IPR021273">
    <property type="entry name" value="DUF2852"/>
</dbReference>
<evidence type="ECO:0000313" key="2">
    <source>
        <dbReference type="EMBL" id="GKY88953.1"/>
    </source>
</evidence>
<sequence length="157" mass="17561">MHATMTTERGFARPAPAQPRMPVSVQILSTLIYGAFAITAVALAFVHFWPAGVALAAILGWRGGFVPQNFTQVNADEIVEQLRSLGPEARERTSGNASFDAYRTDTLRRLEDEQHSFETFLDRLRSARDQREFDTFMDERADRARLARSDADALAEA</sequence>
<comment type="caution">
    <text evidence="2">The sequence shown here is derived from an EMBL/GenBank/DDBJ whole genome shotgun (WGS) entry which is preliminary data.</text>
</comment>
<dbReference type="Pfam" id="PF11014">
    <property type="entry name" value="DUF2852"/>
    <property type="match status" value="1"/>
</dbReference>
<dbReference type="EMBL" id="BROH01000009">
    <property type="protein sequence ID" value="GKY88953.1"/>
    <property type="molecule type" value="Genomic_DNA"/>
</dbReference>
<proteinExistence type="predicted"/>
<keyword evidence="1" id="KW-0472">Membrane</keyword>
<evidence type="ECO:0000313" key="3">
    <source>
        <dbReference type="Proteomes" id="UP001144205"/>
    </source>
</evidence>
<keyword evidence="1" id="KW-1133">Transmembrane helix</keyword>
<protein>
    <recommendedName>
        <fullName evidence="4">DUF2852 domain-containing protein</fullName>
    </recommendedName>
</protein>
<evidence type="ECO:0008006" key="4">
    <source>
        <dbReference type="Google" id="ProtNLM"/>
    </source>
</evidence>
<organism evidence="2 3">
    <name type="scientific">Sinisalibacter aestuarii</name>
    <dbReference type="NCBI Taxonomy" id="2949426"/>
    <lineage>
        <taxon>Bacteria</taxon>
        <taxon>Pseudomonadati</taxon>
        <taxon>Pseudomonadota</taxon>
        <taxon>Alphaproteobacteria</taxon>
        <taxon>Rhodobacterales</taxon>
        <taxon>Roseobacteraceae</taxon>
        <taxon>Sinisalibacter</taxon>
    </lineage>
</organism>
<keyword evidence="3" id="KW-1185">Reference proteome</keyword>
<feature type="transmembrane region" description="Helical" evidence="1">
    <location>
        <begin position="31"/>
        <end position="59"/>
    </location>
</feature>
<keyword evidence="1" id="KW-0812">Transmembrane</keyword>
<name>A0ABQ5LWE5_9RHOB</name>
<dbReference type="Proteomes" id="UP001144205">
    <property type="component" value="Unassembled WGS sequence"/>
</dbReference>